<proteinExistence type="predicted"/>
<dbReference type="Proteomes" id="UP000678513">
    <property type="component" value="Chromosome"/>
</dbReference>
<name>A0ABX7Y6C3_9ACTN</name>
<evidence type="ECO:0000313" key="1">
    <source>
        <dbReference type="EMBL" id="QUC08367.1"/>
    </source>
</evidence>
<evidence type="ECO:0000313" key="2">
    <source>
        <dbReference type="Proteomes" id="UP000678513"/>
    </source>
</evidence>
<protein>
    <recommendedName>
        <fullName evidence="3">Filamentous hemagglutinin</fullName>
    </recommendedName>
</protein>
<accession>A0ABX7Y6C3</accession>
<dbReference type="EMBL" id="CP072384">
    <property type="protein sequence ID" value="QUC08367.1"/>
    <property type="molecule type" value="Genomic_DNA"/>
</dbReference>
<organism evidence="1 2">
    <name type="scientific">Arachnia rubra</name>
    <dbReference type="NCBI Taxonomy" id="1547448"/>
    <lineage>
        <taxon>Bacteria</taxon>
        <taxon>Bacillati</taxon>
        <taxon>Actinomycetota</taxon>
        <taxon>Actinomycetes</taxon>
        <taxon>Propionibacteriales</taxon>
        <taxon>Propionibacteriaceae</taxon>
        <taxon>Arachnia</taxon>
    </lineage>
</organism>
<sequence length="210" mass="22745">MMQNLTPEEMVEFSLRVNDFSGIDGGSLAQRVMDGIGTALVLSTGGMNINCNGGETQKNFDIVSSGLLTDDGRTLDALQAQRMEELKAAGRTTYDAHELGLNLGQGQIAGYDVISQLMGSAATRNPNLALGPAYFDTSSGRSVAQDVVAWDHETAEYRRQNGYRMGLILGAPGQSADGASLRDPLHSMYLLMDRPDSLDPMRLSQNRWLQ</sequence>
<gene>
    <name evidence="1" type="ORF">J5A65_01020</name>
</gene>
<reference evidence="1 2" key="1">
    <citation type="submission" date="2021-03" db="EMBL/GenBank/DDBJ databases">
        <title>Human Oral Microbial Genomes.</title>
        <authorList>
            <person name="Johnston C.D."/>
            <person name="Chen T."/>
            <person name="Dewhirst F.E."/>
        </authorList>
    </citation>
    <scope>NUCLEOTIDE SEQUENCE [LARGE SCALE GENOMIC DNA]</scope>
    <source>
        <strain evidence="1 2">DSMZ 100122</strain>
    </source>
</reference>
<evidence type="ECO:0008006" key="3">
    <source>
        <dbReference type="Google" id="ProtNLM"/>
    </source>
</evidence>
<keyword evidence="2" id="KW-1185">Reference proteome</keyword>
<dbReference type="RefSeq" id="WP_212324168.1">
    <property type="nucleotide sequence ID" value="NZ_AP024463.1"/>
</dbReference>